<dbReference type="OrthoDB" id="243127at2759"/>
<protein>
    <recommendedName>
        <fullName evidence="1">PSP1 C-terminal domain-containing protein</fullName>
    </recommendedName>
</protein>
<dbReference type="PROSITE" id="PS51411">
    <property type="entry name" value="PSP1_C"/>
    <property type="match status" value="1"/>
</dbReference>
<keyword evidence="3" id="KW-1185">Reference proteome</keyword>
<gene>
    <name evidence="2" type="ORF">TRFO_05128</name>
</gene>
<dbReference type="EMBL" id="MLAK01000693">
    <property type="protein sequence ID" value="OHT07513.1"/>
    <property type="molecule type" value="Genomic_DNA"/>
</dbReference>
<dbReference type="PANTHER" id="PTHR43830:SF3">
    <property type="entry name" value="PROTEIN PSP1"/>
    <property type="match status" value="1"/>
</dbReference>
<evidence type="ECO:0000313" key="2">
    <source>
        <dbReference type="EMBL" id="OHT07513.1"/>
    </source>
</evidence>
<comment type="caution">
    <text evidence="2">The sequence shown here is derived from an EMBL/GenBank/DDBJ whole genome shotgun (WGS) entry which is preliminary data.</text>
</comment>
<sequence>MTQSWELFLDEGENDLMQSQGPLLPSILRDVISDNNEDQAQNNELSKSIKNIQHNELHENKIHIESLRSFPNVTDIPKRPRSIPPPDTFFKQNPINPIKPSEYYFVQFHQNRTLLVKNTPLLQLDDTDYVITEADRGFDLGKIIKNELHPLEKDAITARSIIRKATTHEISMIPSKVDKEIKAREICQEKANELGLPMKITATELQFDGKKLTVYFSATQYIDFRNLVHTLFRVFGTRIWMVWFDGNAPVRDVFTHHARDRRLTLE</sequence>
<dbReference type="InterPro" id="IPR047767">
    <property type="entry name" value="PSP1-like"/>
</dbReference>
<name>A0A1J4K7Q3_9EUKA</name>
<organism evidence="2 3">
    <name type="scientific">Tritrichomonas foetus</name>
    <dbReference type="NCBI Taxonomy" id="1144522"/>
    <lineage>
        <taxon>Eukaryota</taxon>
        <taxon>Metamonada</taxon>
        <taxon>Parabasalia</taxon>
        <taxon>Tritrichomonadida</taxon>
        <taxon>Tritrichomonadidae</taxon>
        <taxon>Tritrichomonas</taxon>
    </lineage>
</organism>
<dbReference type="GO" id="GO:0005737">
    <property type="term" value="C:cytoplasm"/>
    <property type="evidence" value="ECO:0007669"/>
    <property type="project" value="TreeGrafter"/>
</dbReference>
<reference evidence="2" key="1">
    <citation type="submission" date="2016-10" db="EMBL/GenBank/DDBJ databases">
        <authorList>
            <person name="Benchimol M."/>
            <person name="Almeida L.G."/>
            <person name="Vasconcelos A.T."/>
            <person name="Perreira-Neves A."/>
            <person name="Rosa I.A."/>
            <person name="Tasca T."/>
            <person name="Bogo M.R."/>
            <person name="de Souza W."/>
        </authorList>
    </citation>
    <scope>NUCLEOTIDE SEQUENCE [LARGE SCALE GENOMIC DNA]</scope>
    <source>
        <strain evidence="2">K</strain>
    </source>
</reference>
<proteinExistence type="predicted"/>
<feature type="domain" description="PSP1 C-terminal" evidence="1">
    <location>
        <begin position="159"/>
        <end position="244"/>
    </location>
</feature>
<dbReference type="GeneID" id="94827008"/>
<dbReference type="RefSeq" id="XP_068360649.1">
    <property type="nucleotide sequence ID" value="XM_068492304.1"/>
</dbReference>
<accession>A0A1J4K7Q3</accession>
<evidence type="ECO:0000259" key="1">
    <source>
        <dbReference type="PROSITE" id="PS51411"/>
    </source>
</evidence>
<dbReference type="AlphaFoldDB" id="A0A1J4K7Q3"/>
<dbReference type="Proteomes" id="UP000179807">
    <property type="component" value="Unassembled WGS sequence"/>
</dbReference>
<dbReference type="Pfam" id="PF04468">
    <property type="entry name" value="PSP1"/>
    <property type="match status" value="1"/>
</dbReference>
<dbReference type="InterPro" id="IPR007557">
    <property type="entry name" value="PSP1_C"/>
</dbReference>
<dbReference type="VEuPathDB" id="TrichDB:TRFO_05128"/>
<evidence type="ECO:0000313" key="3">
    <source>
        <dbReference type="Proteomes" id="UP000179807"/>
    </source>
</evidence>
<dbReference type="PANTHER" id="PTHR43830">
    <property type="entry name" value="PROTEIN PSP1"/>
    <property type="match status" value="1"/>
</dbReference>
<dbReference type="NCBIfam" id="NF041131">
    <property type="entry name" value="RicT_YaaT_fam"/>
    <property type="match status" value="1"/>
</dbReference>